<evidence type="ECO:0000313" key="2">
    <source>
        <dbReference type="EMBL" id="STY87336.1"/>
    </source>
</evidence>
<dbReference type="AlphaFoldDB" id="A0A160GGS3"/>
<reference evidence="2 4" key="2">
    <citation type="submission" date="2018-06" db="EMBL/GenBank/DDBJ databases">
        <authorList>
            <consortium name="Pathogen Informatics"/>
            <person name="Doyle S."/>
        </authorList>
    </citation>
    <scope>NUCLEOTIDE SEQUENCE [LARGE SCALE GENOMIC DNA]</scope>
    <source>
        <strain evidence="2 4">NCTC11227</strain>
    </source>
</reference>
<proteinExistence type="predicted"/>
<keyword evidence="3" id="KW-1185">Reference proteome</keyword>
<dbReference type="EMBL" id="CP011158">
    <property type="protein sequence ID" value="ANB91672.1"/>
    <property type="molecule type" value="Genomic_DNA"/>
</dbReference>
<evidence type="ECO:0000313" key="3">
    <source>
        <dbReference type="Proteomes" id="UP000076765"/>
    </source>
</evidence>
<dbReference type="EMBL" id="UGPW01000001">
    <property type="protein sequence ID" value="STY87336.1"/>
    <property type="molecule type" value="Genomic_DNA"/>
</dbReference>
<dbReference type="KEGG" id="moi:MOVS_06390"/>
<name>A0A160GGS3_9GAMM</name>
<organism evidence="2 4">
    <name type="scientific">Moraxella ovis</name>
    <dbReference type="NCBI Taxonomy" id="29433"/>
    <lineage>
        <taxon>Bacteria</taxon>
        <taxon>Pseudomonadati</taxon>
        <taxon>Pseudomonadota</taxon>
        <taxon>Gammaproteobacteria</taxon>
        <taxon>Moraxellales</taxon>
        <taxon>Moraxellaceae</taxon>
        <taxon>Moraxella</taxon>
    </lineage>
</organism>
<accession>A0A160GGS3</accession>
<reference evidence="1 3" key="1">
    <citation type="submission" date="2015-04" db="EMBL/GenBank/DDBJ databases">
        <authorList>
            <person name="Calcutt M.J."/>
            <person name="Foecking M.F."/>
        </authorList>
    </citation>
    <scope>NUCLEOTIDE SEQUENCE [LARGE SCALE GENOMIC DNA]</scope>
    <source>
        <strain evidence="1 3">199/55</strain>
    </source>
</reference>
<protein>
    <submittedName>
        <fullName evidence="2">Uncharacterized protein</fullName>
    </submittedName>
</protein>
<gene>
    <name evidence="1" type="ORF">MOVS_06390</name>
    <name evidence="2" type="ORF">NCTC11227_01344</name>
</gene>
<dbReference type="Proteomes" id="UP000255102">
    <property type="component" value="Unassembled WGS sequence"/>
</dbReference>
<dbReference type="Proteomes" id="UP000076765">
    <property type="component" value="Chromosome"/>
</dbReference>
<evidence type="ECO:0000313" key="1">
    <source>
        <dbReference type="EMBL" id="ANB91672.1"/>
    </source>
</evidence>
<evidence type="ECO:0000313" key="4">
    <source>
        <dbReference type="Proteomes" id="UP000255102"/>
    </source>
</evidence>
<dbReference type="RefSeq" id="WP_063514246.1">
    <property type="nucleotide sequence ID" value="NZ_CP011158.1"/>
</dbReference>
<sequence length="115" mass="13427">MIDININEKYHKGDFFQKNETLFPYDQYKIMMKKSIIHNLQGEPCEIFGEKINNPNNLYYCLDSLDNCIAISAFEKGEYNLLAIFPLMSLTSASKYFTEIVTDGRVCIKDFVYIQ</sequence>